<proteinExistence type="inferred from homology"/>
<evidence type="ECO:0000256" key="3">
    <source>
        <dbReference type="ARBA" id="ARBA00022475"/>
    </source>
</evidence>
<dbReference type="Pfam" id="PF03253">
    <property type="entry name" value="UT"/>
    <property type="match status" value="1"/>
</dbReference>
<dbReference type="InterPro" id="IPR029020">
    <property type="entry name" value="Ammonium/urea_transptr"/>
</dbReference>
<keyword evidence="4 9" id="KW-0812">Transmembrane</keyword>
<feature type="transmembrane region" description="Helical" evidence="9">
    <location>
        <begin position="49"/>
        <end position="80"/>
    </location>
</feature>
<protein>
    <submittedName>
        <fullName evidence="10">Urea transporter</fullName>
    </submittedName>
</protein>
<accession>A0A7Y9ELY9</accession>
<organism evidence="10 11">
    <name type="scientific">Actinomadura luteofluorescens</name>
    <dbReference type="NCBI Taxonomy" id="46163"/>
    <lineage>
        <taxon>Bacteria</taxon>
        <taxon>Bacillati</taxon>
        <taxon>Actinomycetota</taxon>
        <taxon>Actinomycetes</taxon>
        <taxon>Streptosporangiales</taxon>
        <taxon>Thermomonosporaceae</taxon>
        <taxon>Actinomadura</taxon>
    </lineage>
</organism>
<comment type="similarity">
    <text evidence="2">Belongs to the urea transporter family.</text>
</comment>
<dbReference type="RefSeq" id="WP_246396172.1">
    <property type="nucleotide sequence ID" value="NZ_JACCBA010000001.1"/>
</dbReference>
<evidence type="ECO:0000256" key="6">
    <source>
        <dbReference type="ARBA" id="ARBA00023136"/>
    </source>
</evidence>
<comment type="subcellular location">
    <subcellularLocation>
        <location evidence="1">Cell membrane</location>
        <topology evidence="1">Multi-pass membrane protein</topology>
    </subcellularLocation>
</comment>
<dbReference type="AlphaFoldDB" id="A0A7Y9ELY9"/>
<gene>
    <name evidence="10" type="ORF">BJY14_006191</name>
</gene>
<dbReference type="InterPro" id="IPR004937">
    <property type="entry name" value="Urea_transporter"/>
</dbReference>
<keyword evidence="3" id="KW-1003">Cell membrane</keyword>
<feature type="transmembrane region" description="Helical" evidence="9">
    <location>
        <begin position="114"/>
        <end position="136"/>
    </location>
</feature>
<dbReference type="EMBL" id="JACCBA010000001">
    <property type="protein sequence ID" value="NYD50208.1"/>
    <property type="molecule type" value="Genomic_DNA"/>
</dbReference>
<dbReference type="Proteomes" id="UP000529783">
    <property type="component" value="Unassembled WGS sequence"/>
</dbReference>
<evidence type="ECO:0000256" key="7">
    <source>
        <dbReference type="PIRSR" id="PIRSR016502-1"/>
    </source>
</evidence>
<feature type="transmembrane region" description="Helical" evidence="9">
    <location>
        <begin position="148"/>
        <end position="167"/>
    </location>
</feature>
<evidence type="ECO:0000256" key="2">
    <source>
        <dbReference type="ARBA" id="ARBA00005914"/>
    </source>
</evidence>
<keyword evidence="5 9" id="KW-1133">Transmembrane helix</keyword>
<feature type="site" description="Important for channel permeability" evidence="7">
    <location>
        <position position="306"/>
    </location>
</feature>
<dbReference type="PIRSF" id="PIRSF016502">
    <property type="entry name" value="Urea_transporter"/>
    <property type="match status" value="1"/>
</dbReference>
<evidence type="ECO:0000256" key="8">
    <source>
        <dbReference type="SAM" id="MobiDB-lite"/>
    </source>
</evidence>
<evidence type="ECO:0000256" key="9">
    <source>
        <dbReference type="SAM" id="Phobius"/>
    </source>
</evidence>
<dbReference type="Gene3D" id="1.10.3430.10">
    <property type="entry name" value="Ammonium transporter AmtB like domains"/>
    <property type="match status" value="1"/>
</dbReference>
<feature type="transmembrane region" description="Helical" evidence="9">
    <location>
        <begin position="277"/>
        <end position="297"/>
    </location>
</feature>
<evidence type="ECO:0000313" key="11">
    <source>
        <dbReference type="Proteomes" id="UP000529783"/>
    </source>
</evidence>
<name>A0A7Y9ELY9_9ACTN</name>
<dbReference type="PANTHER" id="PTHR10464:SF4">
    <property type="entry name" value="UREA TRANSPORTER"/>
    <property type="match status" value="1"/>
</dbReference>
<sequence length="330" mass="34536">MSSANAPPNTPDSPEPAESPERRRGIDHLLTVPRGIAQVEFQPNYWTGLVFLVALFVGGWQFGVFGLLGTVAATLTAYLFGVSWRDRISPGLEGFCGTLIGVSLVLYLDARWMTAALVVGGAIAGSVLTSALRMVLAPYDLPTFTAPFCVITSVMVIGGPSFGRVWAEHAGSAPPSESAPGTAMTWTYFWKGTFNGVGQVFFQNKWYVGLIFLAGLVIAGWVTGLVALVSSLIGLLTGWALGAQAADLGAGLYGYNSVLTGLALFGTFVAVTSVSAVYAVIGTVAAAGLTAGVGTLFEVVGGHTLTWPFVLVTWVFLAAVPMFNKIERAG</sequence>
<dbReference type="GO" id="GO:0015204">
    <property type="term" value="F:urea transmembrane transporter activity"/>
    <property type="evidence" value="ECO:0007669"/>
    <property type="project" value="InterPro"/>
</dbReference>
<feature type="region of interest" description="Disordered" evidence="8">
    <location>
        <begin position="1"/>
        <end position="22"/>
    </location>
</feature>
<feature type="transmembrane region" description="Helical" evidence="9">
    <location>
        <begin position="207"/>
        <end position="240"/>
    </location>
</feature>
<keyword evidence="6 9" id="KW-0472">Membrane</keyword>
<evidence type="ECO:0000313" key="10">
    <source>
        <dbReference type="EMBL" id="NYD50208.1"/>
    </source>
</evidence>
<evidence type="ECO:0000256" key="4">
    <source>
        <dbReference type="ARBA" id="ARBA00022692"/>
    </source>
</evidence>
<dbReference type="GO" id="GO:0005886">
    <property type="term" value="C:plasma membrane"/>
    <property type="evidence" value="ECO:0007669"/>
    <property type="project" value="UniProtKB-SubCell"/>
</dbReference>
<feature type="transmembrane region" description="Helical" evidence="9">
    <location>
        <begin position="92"/>
        <end position="108"/>
    </location>
</feature>
<feature type="transmembrane region" description="Helical" evidence="9">
    <location>
        <begin position="304"/>
        <end position="323"/>
    </location>
</feature>
<keyword evidence="11" id="KW-1185">Reference proteome</keyword>
<dbReference type="PANTHER" id="PTHR10464">
    <property type="entry name" value="UREA TRANSPORTER"/>
    <property type="match status" value="1"/>
</dbReference>
<evidence type="ECO:0000256" key="5">
    <source>
        <dbReference type="ARBA" id="ARBA00022989"/>
    </source>
</evidence>
<evidence type="ECO:0000256" key="1">
    <source>
        <dbReference type="ARBA" id="ARBA00004651"/>
    </source>
</evidence>
<feature type="transmembrane region" description="Helical" evidence="9">
    <location>
        <begin position="252"/>
        <end position="271"/>
    </location>
</feature>
<reference evidence="10 11" key="1">
    <citation type="submission" date="2020-07" db="EMBL/GenBank/DDBJ databases">
        <title>Sequencing the genomes of 1000 actinobacteria strains.</title>
        <authorList>
            <person name="Klenk H.-P."/>
        </authorList>
    </citation>
    <scope>NUCLEOTIDE SEQUENCE [LARGE SCALE GENOMIC DNA]</scope>
    <source>
        <strain evidence="10 11">DSM 40398</strain>
    </source>
</reference>
<comment type="caution">
    <text evidence="10">The sequence shown here is derived from an EMBL/GenBank/DDBJ whole genome shotgun (WGS) entry which is preliminary data.</text>
</comment>